<name>A2F4W6_TRIV3</name>
<dbReference type="InterPro" id="IPR003409">
    <property type="entry name" value="MORN"/>
</dbReference>
<evidence type="ECO:0000313" key="3">
    <source>
        <dbReference type="EMBL" id="EAY00074.1"/>
    </source>
</evidence>
<dbReference type="SUPFAM" id="SSF82185">
    <property type="entry name" value="Histone H3 K4-specific methyltransferase SET7/9 N-terminal domain"/>
    <property type="match status" value="1"/>
</dbReference>
<dbReference type="Gene3D" id="2.20.110.10">
    <property type="entry name" value="Histone H3 K4-specific methyltransferase SET7/9 N-terminal domain"/>
    <property type="match status" value="1"/>
</dbReference>
<dbReference type="OMA" id="MEGDGQF"/>
<dbReference type="OrthoDB" id="437960at2759"/>
<evidence type="ECO:0000256" key="2">
    <source>
        <dbReference type="SAM" id="MobiDB-lite"/>
    </source>
</evidence>
<feature type="region of interest" description="Disordered" evidence="2">
    <location>
        <begin position="1"/>
        <end position="33"/>
    </location>
</feature>
<dbReference type="EMBL" id="DS113615">
    <property type="protein sequence ID" value="EAY00074.1"/>
    <property type="molecule type" value="Genomic_DNA"/>
</dbReference>
<keyword evidence="1" id="KW-0677">Repeat</keyword>
<reference evidence="3" key="2">
    <citation type="journal article" date="2007" name="Science">
        <title>Draft genome sequence of the sexually transmitted pathogen Trichomonas vaginalis.</title>
        <authorList>
            <person name="Carlton J.M."/>
            <person name="Hirt R.P."/>
            <person name="Silva J.C."/>
            <person name="Delcher A.L."/>
            <person name="Schatz M."/>
            <person name="Zhao Q."/>
            <person name="Wortman J.R."/>
            <person name="Bidwell S.L."/>
            <person name="Alsmark U.C.M."/>
            <person name="Besteiro S."/>
            <person name="Sicheritz-Ponten T."/>
            <person name="Noel C.J."/>
            <person name="Dacks J.B."/>
            <person name="Foster P.G."/>
            <person name="Simillion C."/>
            <person name="Van de Peer Y."/>
            <person name="Miranda-Saavedra D."/>
            <person name="Barton G.J."/>
            <person name="Westrop G.D."/>
            <person name="Mueller S."/>
            <person name="Dessi D."/>
            <person name="Fiori P.L."/>
            <person name="Ren Q."/>
            <person name="Paulsen I."/>
            <person name="Zhang H."/>
            <person name="Bastida-Corcuera F.D."/>
            <person name="Simoes-Barbosa A."/>
            <person name="Brown M.T."/>
            <person name="Hayes R.D."/>
            <person name="Mukherjee M."/>
            <person name="Okumura C.Y."/>
            <person name="Schneider R."/>
            <person name="Smith A.J."/>
            <person name="Vanacova S."/>
            <person name="Villalvazo M."/>
            <person name="Haas B.J."/>
            <person name="Pertea M."/>
            <person name="Feldblyum T.V."/>
            <person name="Utterback T.R."/>
            <person name="Shu C.L."/>
            <person name="Osoegawa K."/>
            <person name="de Jong P.J."/>
            <person name="Hrdy I."/>
            <person name="Horvathova L."/>
            <person name="Zubacova Z."/>
            <person name="Dolezal P."/>
            <person name="Malik S.B."/>
            <person name="Logsdon J.M. Jr."/>
            <person name="Henze K."/>
            <person name="Gupta A."/>
            <person name="Wang C.C."/>
            <person name="Dunne R.L."/>
            <person name="Upcroft J.A."/>
            <person name="Upcroft P."/>
            <person name="White O."/>
            <person name="Salzberg S.L."/>
            <person name="Tang P."/>
            <person name="Chiu C.-H."/>
            <person name="Lee Y.-S."/>
            <person name="Embley T.M."/>
            <person name="Coombs G.H."/>
            <person name="Mottram J.C."/>
            <person name="Tachezy J."/>
            <person name="Fraser-Liggett C.M."/>
            <person name="Johnson P.J."/>
        </authorList>
    </citation>
    <scope>NUCLEOTIDE SEQUENCE [LARGE SCALE GENOMIC DNA]</scope>
    <source>
        <strain evidence="3">G3</strain>
    </source>
</reference>
<keyword evidence="4" id="KW-1185">Reference proteome</keyword>
<dbReference type="Pfam" id="PF02493">
    <property type="entry name" value="MORN"/>
    <property type="match status" value="5"/>
</dbReference>
<dbReference type="KEGG" id="tva:4757893"/>
<evidence type="ECO:0000256" key="1">
    <source>
        <dbReference type="ARBA" id="ARBA00022737"/>
    </source>
</evidence>
<dbReference type="VEuPathDB" id="TrichDB:TVAGG3_0088370"/>
<proteinExistence type="predicted"/>
<dbReference type="PANTHER" id="PTHR43215:SF14">
    <property type="entry name" value="RADIAL SPOKE HEAD 1 HOMOLOG"/>
    <property type="match status" value="1"/>
</dbReference>
<sequence length="160" mass="17491">MPPKPAAEAAKPPPKKNLKGKNQGLELDSTPPSAGEGVFIFKDGNAKYEGQWQRFDGVMKRHGVGIYTDCGATYDGHFVEDKYEGYGVFTSVDGAVYKGEWKNGLMNGHGIYRWPDKAVFEGSWENGLMEGPGTFTDTSGLVWTGTWSHGEAELENIPLS</sequence>
<protein>
    <recommendedName>
        <fullName evidence="5">MORN repeat family protein</fullName>
    </recommendedName>
</protein>
<reference evidence="3" key="1">
    <citation type="submission" date="2006-10" db="EMBL/GenBank/DDBJ databases">
        <authorList>
            <person name="Amadeo P."/>
            <person name="Zhao Q."/>
            <person name="Wortman J."/>
            <person name="Fraser-Liggett C."/>
            <person name="Carlton J."/>
        </authorList>
    </citation>
    <scope>NUCLEOTIDE SEQUENCE</scope>
    <source>
        <strain evidence="3">G3</strain>
    </source>
</reference>
<gene>
    <name evidence="3" type="ORF">TVAG_196340</name>
</gene>
<dbReference type="SMR" id="A2F4W6"/>
<dbReference type="STRING" id="5722.A2F4W6"/>
<dbReference type="AlphaFoldDB" id="A2F4W6"/>
<dbReference type="VEuPathDB" id="TrichDB:TVAG_196340"/>
<organism evidence="3 4">
    <name type="scientific">Trichomonas vaginalis (strain ATCC PRA-98 / G3)</name>
    <dbReference type="NCBI Taxonomy" id="412133"/>
    <lineage>
        <taxon>Eukaryota</taxon>
        <taxon>Metamonada</taxon>
        <taxon>Parabasalia</taxon>
        <taxon>Trichomonadida</taxon>
        <taxon>Trichomonadidae</taxon>
        <taxon>Trichomonas</taxon>
    </lineage>
</organism>
<feature type="compositionally biased region" description="Low complexity" evidence="2">
    <location>
        <begin position="1"/>
        <end position="10"/>
    </location>
</feature>
<dbReference type="SMART" id="SM00698">
    <property type="entry name" value="MORN"/>
    <property type="match status" value="4"/>
</dbReference>
<dbReference type="Proteomes" id="UP000001542">
    <property type="component" value="Unassembled WGS sequence"/>
</dbReference>
<evidence type="ECO:0000313" key="4">
    <source>
        <dbReference type="Proteomes" id="UP000001542"/>
    </source>
</evidence>
<dbReference type="RefSeq" id="XP_001313003.1">
    <property type="nucleotide sequence ID" value="XM_001313002.1"/>
</dbReference>
<evidence type="ECO:0008006" key="5">
    <source>
        <dbReference type="Google" id="ProtNLM"/>
    </source>
</evidence>
<dbReference type="PANTHER" id="PTHR43215">
    <property type="entry name" value="RADIAL SPOKE HEAD 1 HOMOLOG"/>
    <property type="match status" value="1"/>
</dbReference>
<accession>A2F4W6</accession>
<dbReference type="eggNOG" id="KOG0229">
    <property type="taxonomic scope" value="Eukaryota"/>
</dbReference>
<dbReference type="InParanoid" id="A2F4W6"/>